<evidence type="ECO:0000313" key="3">
    <source>
        <dbReference type="Proteomes" id="UP001500194"/>
    </source>
</evidence>
<keyword evidence="3" id="KW-1185">Reference proteome</keyword>
<evidence type="ECO:0000256" key="1">
    <source>
        <dbReference type="SAM" id="MobiDB-lite"/>
    </source>
</evidence>
<feature type="compositionally biased region" description="Low complexity" evidence="1">
    <location>
        <begin position="34"/>
        <end position="45"/>
    </location>
</feature>
<gene>
    <name evidence="2" type="ORF">GCM10009019_18700</name>
</gene>
<evidence type="ECO:0000313" key="2">
    <source>
        <dbReference type="EMBL" id="GAA0655220.1"/>
    </source>
</evidence>
<protein>
    <submittedName>
        <fullName evidence="2">Uncharacterized protein</fullName>
    </submittedName>
</protein>
<name>A0AAV3T2C9_9EURY</name>
<accession>A0AAV3T2C9</accession>
<dbReference type="Proteomes" id="UP001500194">
    <property type="component" value="Unassembled WGS sequence"/>
</dbReference>
<dbReference type="PROSITE" id="PS51257">
    <property type="entry name" value="PROKAR_LIPOPROTEIN"/>
    <property type="match status" value="1"/>
</dbReference>
<dbReference type="EMBL" id="BAAADU010000002">
    <property type="protein sequence ID" value="GAA0655220.1"/>
    <property type="molecule type" value="Genomic_DNA"/>
</dbReference>
<dbReference type="GeneID" id="68573449"/>
<feature type="region of interest" description="Disordered" evidence="1">
    <location>
        <begin position="22"/>
        <end position="46"/>
    </location>
</feature>
<proteinExistence type="predicted"/>
<organism evidence="2 3">
    <name type="scientific">Salarchaeum japonicum</name>
    <dbReference type="NCBI Taxonomy" id="555573"/>
    <lineage>
        <taxon>Archaea</taxon>
        <taxon>Methanobacteriati</taxon>
        <taxon>Methanobacteriota</taxon>
        <taxon>Stenosarchaea group</taxon>
        <taxon>Halobacteria</taxon>
        <taxon>Halobacteriales</taxon>
        <taxon>Halobacteriaceae</taxon>
    </lineage>
</organism>
<dbReference type="AlphaFoldDB" id="A0AAV3T2C9"/>
<dbReference type="RefSeq" id="WP_227260238.1">
    <property type="nucleotide sequence ID" value="NZ_BAAADU010000002.1"/>
</dbReference>
<sequence>MQRRALLATLGATASATALGGCLGDATGRDDTTTDGTTTDGTTTTPANRTRFVVEDVTLDDLPDDVDADVTVTGATDATEFYPPTVQVAVTNTADAARTWQFGAIVPWSTLYGERGDGDATALLAPGGVGNDVVPNAPQDDACWRATDGIATVQVVNDVEFAPGETRRGTYALLGGPESDCLTAATYRFESSNYLGETEWGFEVSLADAE</sequence>
<reference evidence="2 3" key="1">
    <citation type="journal article" date="2019" name="Int. J. Syst. Evol. Microbiol.">
        <title>The Global Catalogue of Microorganisms (GCM) 10K type strain sequencing project: providing services to taxonomists for standard genome sequencing and annotation.</title>
        <authorList>
            <consortium name="The Broad Institute Genomics Platform"/>
            <consortium name="The Broad Institute Genome Sequencing Center for Infectious Disease"/>
            <person name="Wu L."/>
            <person name="Ma J."/>
        </authorList>
    </citation>
    <scope>NUCLEOTIDE SEQUENCE [LARGE SCALE GENOMIC DNA]</scope>
    <source>
        <strain evidence="2 3">JCM 16327</strain>
    </source>
</reference>
<comment type="caution">
    <text evidence="2">The sequence shown here is derived from an EMBL/GenBank/DDBJ whole genome shotgun (WGS) entry which is preliminary data.</text>
</comment>